<keyword evidence="7" id="KW-0614">Plasmid</keyword>
<dbReference type="GO" id="GO:0004252">
    <property type="term" value="F:serine-type endopeptidase activity"/>
    <property type="evidence" value="ECO:0007669"/>
    <property type="project" value="UniProtKB-UniRule"/>
</dbReference>
<dbReference type="EMBL" id="CP003262">
    <property type="protein sequence ID" value="AGK99600.1"/>
    <property type="molecule type" value="Genomic_DNA"/>
</dbReference>
<geneLocation type="plasmid" evidence="7 8">
    <name>pCLOPA01</name>
</geneLocation>
<keyword evidence="8" id="KW-1185">Reference proteome</keyword>
<sequence length="516" mass="59506">MISVAVIDDGINNVFYEVSNISNSIEITLDLIIHTVTNFNSSNISHGSTCAAIIKKYCPEAVLTSIKILNDKTRKCTKAQLVKSIEWCINNNIQVVNLSLGTIDYRDCEPIRKIINKAYDKGLIIIAACNNKDVFTYPASYTNVIGVKCSDKYNLKEDEYIFNLYPIDGIEILSCSTHTLLKKNLDSIVSKKCNSFATPMITAEVCKIIISFYDITLEKIKEQLYKNSLNCTKKALKINNIKNIDWIDTAAFKYTEKKEHFQELILLNKMNQIEEVDNVKLLSQFNTIIFIGNISDKYGSIIHKLVKLGKNIVVIDTNLHKKVYKINHNNVNIKFWQPSIVNLFFENCLYKKKIDIPLIIIYDFTYARLLKVLKTLIDKFRNDGYYAIGMCTDPLGILCDLEYVPMNKNENLVKIQEKIEALYGIYDCDIMILGLSINKDSTYKIKSINTLLNPDKVIFTVDCFTSEFKHFFKENFYKPLIISTDYHIDNDYKIFKYESLNILYKYILGLFVNNEQ</sequence>
<evidence type="ECO:0000256" key="3">
    <source>
        <dbReference type="ARBA" id="ARBA00022801"/>
    </source>
</evidence>
<dbReference type="PATRIC" id="fig|86416.3.peg.4919"/>
<dbReference type="SUPFAM" id="SSF52743">
    <property type="entry name" value="Subtilisin-like"/>
    <property type="match status" value="1"/>
</dbReference>
<name>R4KIZ5_CLOPA</name>
<dbReference type="Gene3D" id="3.40.50.200">
    <property type="entry name" value="Peptidase S8/S53 domain"/>
    <property type="match status" value="1"/>
</dbReference>
<dbReference type="HOGENOM" id="CLU_041657_0_0_9"/>
<dbReference type="InterPro" id="IPR036852">
    <property type="entry name" value="Peptidase_S8/S53_dom_sf"/>
</dbReference>
<evidence type="ECO:0000256" key="2">
    <source>
        <dbReference type="ARBA" id="ARBA00022670"/>
    </source>
</evidence>
<dbReference type="Proteomes" id="UP000013523">
    <property type="component" value="Plasmid pCLOPA01"/>
</dbReference>
<dbReference type="AlphaFoldDB" id="R4KIZ5"/>
<protein>
    <submittedName>
        <fullName evidence="7">Subtilase family protease</fullName>
    </submittedName>
</protein>
<feature type="active site" description="Charge relay system" evidence="5">
    <location>
        <position position="195"/>
    </location>
</feature>
<dbReference type="KEGG" id="cpas:Clopa_4931"/>
<evidence type="ECO:0000256" key="4">
    <source>
        <dbReference type="ARBA" id="ARBA00022825"/>
    </source>
</evidence>
<dbReference type="InterPro" id="IPR000209">
    <property type="entry name" value="Peptidase_S8/S53_dom"/>
</dbReference>
<evidence type="ECO:0000313" key="8">
    <source>
        <dbReference type="Proteomes" id="UP000013523"/>
    </source>
</evidence>
<comment type="similarity">
    <text evidence="1 5">Belongs to the peptidase S8 family.</text>
</comment>
<gene>
    <name evidence="7" type="ORF">Clopa_4931</name>
</gene>
<feature type="active site" description="Charge relay system" evidence="5">
    <location>
        <position position="8"/>
    </location>
</feature>
<keyword evidence="3 5" id="KW-0378">Hydrolase</keyword>
<feature type="active site" description="Charge relay system" evidence="5">
    <location>
        <position position="46"/>
    </location>
</feature>
<organism evidence="7 8">
    <name type="scientific">Clostridium pasteurianum BC1</name>
    <dbReference type="NCBI Taxonomy" id="86416"/>
    <lineage>
        <taxon>Bacteria</taxon>
        <taxon>Bacillati</taxon>
        <taxon>Bacillota</taxon>
        <taxon>Clostridia</taxon>
        <taxon>Eubacteriales</taxon>
        <taxon>Clostridiaceae</taxon>
        <taxon>Clostridium</taxon>
    </lineage>
</organism>
<proteinExistence type="inferred from homology"/>
<dbReference type="Pfam" id="PF00082">
    <property type="entry name" value="Peptidase_S8"/>
    <property type="match status" value="1"/>
</dbReference>
<accession>R4KIZ5</accession>
<evidence type="ECO:0000313" key="7">
    <source>
        <dbReference type="EMBL" id="AGK99600.1"/>
    </source>
</evidence>
<dbReference type="PANTHER" id="PTHR43806:SF11">
    <property type="entry name" value="CEREVISIN-RELATED"/>
    <property type="match status" value="1"/>
</dbReference>
<evidence type="ECO:0000259" key="6">
    <source>
        <dbReference type="Pfam" id="PF00082"/>
    </source>
</evidence>
<reference evidence="7 8" key="1">
    <citation type="submission" date="2012-01" db="EMBL/GenBank/DDBJ databases">
        <title>Complete sequence of plasmid of Clostridium pasteurianum BC1.</title>
        <authorList>
            <consortium name="US DOE Joint Genome Institute"/>
            <person name="Lucas S."/>
            <person name="Han J."/>
            <person name="Lapidus A."/>
            <person name="Cheng J.-F."/>
            <person name="Goodwin L."/>
            <person name="Pitluck S."/>
            <person name="Peters L."/>
            <person name="Mikhailova N."/>
            <person name="Teshima H."/>
            <person name="Detter J.C."/>
            <person name="Han C."/>
            <person name="Tapia R."/>
            <person name="Land M."/>
            <person name="Hauser L."/>
            <person name="Kyrpides N."/>
            <person name="Ivanova N."/>
            <person name="Pagani I."/>
            <person name="Dunn J."/>
            <person name="Taghavi S."/>
            <person name="Francis A."/>
            <person name="van der Lelie D."/>
            <person name="Woyke T."/>
        </authorList>
    </citation>
    <scope>NUCLEOTIDE SEQUENCE [LARGE SCALE GENOMIC DNA]</scope>
    <source>
        <strain evidence="7 8">BC1</strain>
        <plasmid evidence="7 8">pCLOPA01</plasmid>
    </source>
</reference>
<evidence type="ECO:0000256" key="5">
    <source>
        <dbReference type="PROSITE-ProRule" id="PRU01240"/>
    </source>
</evidence>
<feature type="domain" description="Peptidase S8/S53" evidence="6">
    <location>
        <begin position="2"/>
        <end position="204"/>
    </location>
</feature>
<dbReference type="OrthoDB" id="184152at2"/>
<dbReference type="RefSeq" id="WP_015617866.1">
    <property type="nucleotide sequence ID" value="NC_021183.1"/>
</dbReference>
<dbReference type="PANTHER" id="PTHR43806">
    <property type="entry name" value="PEPTIDASE S8"/>
    <property type="match status" value="1"/>
</dbReference>
<dbReference type="PROSITE" id="PS51892">
    <property type="entry name" value="SUBTILASE"/>
    <property type="match status" value="1"/>
</dbReference>
<evidence type="ECO:0000256" key="1">
    <source>
        <dbReference type="ARBA" id="ARBA00011073"/>
    </source>
</evidence>
<dbReference type="InterPro" id="IPR050131">
    <property type="entry name" value="Peptidase_S8_subtilisin-like"/>
</dbReference>
<keyword evidence="2 5" id="KW-0645">Protease</keyword>
<keyword evidence="4 5" id="KW-0720">Serine protease</keyword>
<dbReference type="GO" id="GO:0006508">
    <property type="term" value="P:proteolysis"/>
    <property type="evidence" value="ECO:0007669"/>
    <property type="project" value="UniProtKB-KW"/>
</dbReference>